<name>A0A1A9WJ60_9MUSC</name>
<dbReference type="InterPro" id="IPR014756">
    <property type="entry name" value="Ig_E-set"/>
</dbReference>
<organism evidence="4 5">
    <name type="scientific">Glossina brevipalpis</name>
    <dbReference type="NCBI Taxonomy" id="37001"/>
    <lineage>
        <taxon>Eukaryota</taxon>
        <taxon>Metazoa</taxon>
        <taxon>Ecdysozoa</taxon>
        <taxon>Arthropoda</taxon>
        <taxon>Hexapoda</taxon>
        <taxon>Insecta</taxon>
        <taxon>Pterygota</taxon>
        <taxon>Neoptera</taxon>
        <taxon>Endopterygota</taxon>
        <taxon>Diptera</taxon>
        <taxon>Brachycera</taxon>
        <taxon>Muscomorpha</taxon>
        <taxon>Hippoboscoidea</taxon>
        <taxon>Glossinidae</taxon>
        <taxon>Glossina</taxon>
    </lineage>
</organism>
<dbReference type="GO" id="GO:0071038">
    <property type="term" value="P:TRAMP-dependent tRNA surveillance pathway"/>
    <property type="evidence" value="ECO:0007669"/>
    <property type="project" value="TreeGrafter"/>
</dbReference>
<dbReference type="InterPro" id="IPR026699">
    <property type="entry name" value="Exosome_RNA_bind1/RRP40/RRP4"/>
</dbReference>
<dbReference type="Gene3D" id="2.60.40.1520">
    <property type="entry name" value="Hemocyanin, C-terminal domain"/>
    <property type="match status" value="1"/>
</dbReference>
<sequence>MFTVCTSAVVNKDFEPELVCVNSSGEKRKLGVLNEGFVFNCSLNLARLISTKEMPFEVAVGVNGRIWINEKSIKQTVGTAILTTEFSSKEQTATTVVVQSATEKELTKQQRREEKKIQRLMHSIGRSENQSDERTVLGFENLELRWTTTAQCCEYFWQQLDLNLSRSMDFVPRGNVFIRFTHLQHTPFAYTINVKNNGDAQRFDAFSWLPRCLEITVYL</sequence>
<dbReference type="GO" id="GO:0071035">
    <property type="term" value="P:nuclear polyadenylation-dependent rRNA catabolic process"/>
    <property type="evidence" value="ECO:0007669"/>
    <property type="project" value="TreeGrafter"/>
</dbReference>
<evidence type="ECO:0008006" key="6">
    <source>
        <dbReference type="Google" id="ProtNLM"/>
    </source>
</evidence>
<dbReference type="PANTHER" id="PTHR21321">
    <property type="entry name" value="PNAS-3 RELATED"/>
    <property type="match status" value="1"/>
</dbReference>
<dbReference type="InterPro" id="IPR036612">
    <property type="entry name" value="KH_dom_type_1_sf"/>
</dbReference>
<dbReference type="InterPro" id="IPR004088">
    <property type="entry name" value="KH_dom_type_1"/>
</dbReference>
<dbReference type="GO" id="GO:0071034">
    <property type="term" value="P:CUT catabolic process"/>
    <property type="evidence" value="ECO:0007669"/>
    <property type="project" value="TreeGrafter"/>
</dbReference>
<dbReference type="GO" id="GO:0010468">
    <property type="term" value="P:regulation of gene expression"/>
    <property type="evidence" value="ECO:0007669"/>
    <property type="project" value="UniProtKB-ARBA"/>
</dbReference>
<dbReference type="EnsemblMetazoa" id="GBRI021746-RA">
    <property type="protein sequence ID" value="GBRI021746-PA"/>
    <property type="gene ID" value="GBRI021746"/>
</dbReference>
<comment type="subcellular location">
    <subcellularLocation>
        <location evidence="1">Nucleus</location>
    </subcellularLocation>
</comment>
<dbReference type="GO" id="GO:0034475">
    <property type="term" value="P:U4 snRNA 3'-end processing"/>
    <property type="evidence" value="ECO:0007669"/>
    <property type="project" value="TreeGrafter"/>
</dbReference>
<dbReference type="Proteomes" id="UP000091820">
    <property type="component" value="Unassembled WGS sequence"/>
</dbReference>
<evidence type="ECO:0000256" key="1">
    <source>
        <dbReference type="ARBA" id="ARBA00004123"/>
    </source>
</evidence>
<evidence type="ECO:0000313" key="5">
    <source>
        <dbReference type="Proteomes" id="UP000091820"/>
    </source>
</evidence>
<reference evidence="5" key="1">
    <citation type="submission" date="2014-03" db="EMBL/GenBank/DDBJ databases">
        <authorList>
            <person name="Aksoy S."/>
            <person name="Warren W."/>
            <person name="Wilson R.K."/>
        </authorList>
    </citation>
    <scope>NUCLEOTIDE SEQUENCE [LARGE SCALE GENOMIC DNA]</scope>
    <source>
        <strain evidence="5">IAEA</strain>
    </source>
</reference>
<dbReference type="Pfam" id="PF03723">
    <property type="entry name" value="Hemocyanin_C"/>
    <property type="match status" value="1"/>
</dbReference>
<dbReference type="InterPro" id="IPR037020">
    <property type="entry name" value="Hemocyanin_C_sf"/>
</dbReference>
<reference evidence="4" key="2">
    <citation type="submission" date="2020-05" db="UniProtKB">
        <authorList>
            <consortium name="EnsemblMetazoa"/>
        </authorList>
    </citation>
    <scope>IDENTIFICATION</scope>
    <source>
        <strain evidence="4">IAEA</strain>
    </source>
</reference>
<dbReference type="InterPro" id="IPR005203">
    <property type="entry name" value="Hemocyanin_C"/>
</dbReference>
<proteinExistence type="predicted"/>
<feature type="domain" description="K Homology" evidence="3">
    <location>
        <begin position="36"/>
        <end position="72"/>
    </location>
</feature>
<keyword evidence="5" id="KW-1185">Reference proteome</keyword>
<dbReference type="GO" id="GO:0003723">
    <property type="term" value="F:RNA binding"/>
    <property type="evidence" value="ECO:0007669"/>
    <property type="project" value="InterPro"/>
</dbReference>
<dbReference type="Gene3D" id="3.30.1370.10">
    <property type="entry name" value="K Homology domain, type 1"/>
    <property type="match status" value="1"/>
</dbReference>
<feature type="domain" description="Hemocyanin C-terminal" evidence="2">
    <location>
        <begin position="156"/>
        <end position="199"/>
    </location>
</feature>
<dbReference type="AlphaFoldDB" id="A0A1A9WJ60"/>
<dbReference type="GO" id="GO:0000176">
    <property type="term" value="C:nuclear exosome (RNase complex)"/>
    <property type="evidence" value="ECO:0007669"/>
    <property type="project" value="TreeGrafter"/>
</dbReference>
<protein>
    <recommendedName>
        <fullName evidence="6">K Homology domain-containing protein</fullName>
    </recommendedName>
</protein>
<evidence type="ECO:0000259" key="2">
    <source>
        <dbReference type="Pfam" id="PF03723"/>
    </source>
</evidence>
<dbReference type="SUPFAM" id="SSF54791">
    <property type="entry name" value="Eukaryotic type KH-domain (KH-domain type I)"/>
    <property type="match status" value="1"/>
</dbReference>
<dbReference type="Pfam" id="PF15985">
    <property type="entry name" value="KH_6"/>
    <property type="match status" value="1"/>
</dbReference>
<dbReference type="GO" id="GO:0071051">
    <property type="term" value="P:poly(A)-dependent snoRNA 3'-end processing"/>
    <property type="evidence" value="ECO:0007669"/>
    <property type="project" value="TreeGrafter"/>
</dbReference>
<evidence type="ECO:0000259" key="3">
    <source>
        <dbReference type="Pfam" id="PF15985"/>
    </source>
</evidence>
<dbReference type="GO" id="GO:0000177">
    <property type="term" value="C:cytoplasmic exosome (RNase complex)"/>
    <property type="evidence" value="ECO:0007669"/>
    <property type="project" value="TreeGrafter"/>
</dbReference>
<dbReference type="SUPFAM" id="SSF81296">
    <property type="entry name" value="E set domains"/>
    <property type="match status" value="1"/>
</dbReference>
<dbReference type="PANTHER" id="PTHR21321:SF1">
    <property type="entry name" value="EXOSOME COMPLEX COMPONENT RRP40"/>
    <property type="match status" value="1"/>
</dbReference>
<dbReference type="GO" id="GO:0000467">
    <property type="term" value="P:exonucleolytic trimming to generate mature 3'-end of 5.8S rRNA from tricistronic rRNA transcript (SSU-rRNA, 5.8S rRNA, LSU-rRNA)"/>
    <property type="evidence" value="ECO:0007669"/>
    <property type="project" value="TreeGrafter"/>
</dbReference>
<accession>A0A1A9WJ60</accession>
<evidence type="ECO:0000313" key="4">
    <source>
        <dbReference type="EnsemblMetazoa" id="GBRI021746-PA"/>
    </source>
</evidence>
<dbReference type="VEuPathDB" id="VectorBase:GBRI021746"/>